<proteinExistence type="predicted"/>
<feature type="region of interest" description="Disordered" evidence="1">
    <location>
        <begin position="1"/>
        <end position="169"/>
    </location>
</feature>
<organism evidence="2 3">
    <name type="scientific">Lithospermum erythrorhizon</name>
    <name type="common">Purple gromwell</name>
    <name type="synonym">Lithospermum officinale var. erythrorhizon</name>
    <dbReference type="NCBI Taxonomy" id="34254"/>
    <lineage>
        <taxon>Eukaryota</taxon>
        <taxon>Viridiplantae</taxon>
        <taxon>Streptophyta</taxon>
        <taxon>Embryophyta</taxon>
        <taxon>Tracheophyta</taxon>
        <taxon>Spermatophyta</taxon>
        <taxon>Magnoliopsida</taxon>
        <taxon>eudicotyledons</taxon>
        <taxon>Gunneridae</taxon>
        <taxon>Pentapetalae</taxon>
        <taxon>asterids</taxon>
        <taxon>lamiids</taxon>
        <taxon>Boraginales</taxon>
        <taxon>Boraginaceae</taxon>
        <taxon>Boraginoideae</taxon>
        <taxon>Lithospermeae</taxon>
        <taxon>Lithospermum</taxon>
    </lineage>
</organism>
<feature type="compositionally biased region" description="Basic residues" evidence="1">
    <location>
        <begin position="124"/>
        <end position="135"/>
    </location>
</feature>
<protein>
    <submittedName>
        <fullName evidence="2">Uncharacterized protein</fullName>
    </submittedName>
</protein>
<name>A0AAV3Q485_LITER</name>
<dbReference type="Proteomes" id="UP001454036">
    <property type="component" value="Unassembled WGS sequence"/>
</dbReference>
<evidence type="ECO:0000313" key="3">
    <source>
        <dbReference type="Proteomes" id="UP001454036"/>
    </source>
</evidence>
<feature type="compositionally biased region" description="Basic and acidic residues" evidence="1">
    <location>
        <begin position="41"/>
        <end position="66"/>
    </location>
</feature>
<accession>A0AAV3Q485</accession>
<feature type="compositionally biased region" description="Basic residues" evidence="1">
    <location>
        <begin position="156"/>
        <end position="169"/>
    </location>
</feature>
<comment type="caution">
    <text evidence="2">The sequence shown here is derived from an EMBL/GenBank/DDBJ whole genome shotgun (WGS) entry which is preliminary data.</text>
</comment>
<sequence length="169" mass="18735">MSKGTDISDPSANPYVEDTTDVSQADMDVTGGLKTPSTEDLNDKAEPSIKHTMNELKSDSTSREDMLQPTINDSTKDTVVKSMTVDIPSVTDTDTEPAENMERSTIGQGGDDIMEVSPEDVGQKKKFKKRKHKKSANVGESFEAKRKLSKEERVAKRARKAERRARRTT</sequence>
<dbReference type="AlphaFoldDB" id="A0AAV3Q485"/>
<evidence type="ECO:0000256" key="1">
    <source>
        <dbReference type="SAM" id="MobiDB-lite"/>
    </source>
</evidence>
<evidence type="ECO:0000313" key="2">
    <source>
        <dbReference type="EMBL" id="GAA0158740.1"/>
    </source>
</evidence>
<reference evidence="2 3" key="1">
    <citation type="submission" date="2024-01" db="EMBL/GenBank/DDBJ databases">
        <title>The complete chloroplast genome sequence of Lithospermum erythrorhizon: insights into the phylogenetic relationship among Boraginaceae species and the maternal lineages of purple gromwells.</title>
        <authorList>
            <person name="Okada T."/>
            <person name="Watanabe K."/>
        </authorList>
    </citation>
    <scope>NUCLEOTIDE SEQUENCE [LARGE SCALE GENOMIC DNA]</scope>
</reference>
<keyword evidence="3" id="KW-1185">Reference proteome</keyword>
<dbReference type="EMBL" id="BAABME010003423">
    <property type="protein sequence ID" value="GAA0158740.1"/>
    <property type="molecule type" value="Genomic_DNA"/>
</dbReference>
<gene>
    <name evidence="2" type="ORF">LIER_15686</name>
</gene>
<feature type="compositionally biased region" description="Basic and acidic residues" evidence="1">
    <location>
        <begin position="142"/>
        <end position="155"/>
    </location>
</feature>